<proteinExistence type="predicted"/>
<keyword evidence="1" id="KW-0472">Membrane</keyword>
<organism evidence="2 3">
    <name type="scientific">Rhizoctonia solani</name>
    <dbReference type="NCBI Taxonomy" id="456999"/>
    <lineage>
        <taxon>Eukaryota</taxon>
        <taxon>Fungi</taxon>
        <taxon>Dikarya</taxon>
        <taxon>Basidiomycota</taxon>
        <taxon>Agaricomycotina</taxon>
        <taxon>Agaricomycetes</taxon>
        <taxon>Cantharellales</taxon>
        <taxon>Ceratobasidiaceae</taxon>
        <taxon>Rhizoctonia</taxon>
    </lineage>
</organism>
<protein>
    <recommendedName>
        <fullName evidence="4">Transmembrane protein</fullName>
    </recommendedName>
</protein>
<reference evidence="2" key="1">
    <citation type="submission" date="2021-01" db="EMBL/GenBank/DDBJ databases">
        <authorList>
            <person name="Kaushik A."/>
        </authorList>
    </citation>
    <scope>NUCLEOTIDE SEQUENCE</scope>
    <source>
        <strain evidence="2">AG1-1C</strain>
    </source>
</reference>
<name>A0A8H2WMB8_9AGAM</name>
<feature type="transmembrane region" description="Helical" evidence="1">
    <location>
        <begin position="107"/>
        <end position="130"/>
    </location>
</feature>
<evidence type="ECO:0000313" key="3">
    <source>
        <dbReference type="Proteomes" id="UP000663846"/>
    </source>
</evidence>
<evidence type="ECO:0008006" key="4">
    <source>
        <dbReference type="Google" id="ProtNLM"/>
    </source>
</evidence>
<evidence type="ECO:0000256" key="1">
    <source>
        <dbReference type="SAM" id="Phobius"/>
    </source>
</evidence>
<dbReference type="AlphaFoldDB" id="A0A8H2WMB8"/>
<gene>
    <name evidence="2" type="ORF">RDB_LOCUS40156</name>
</gene>
<dbReference type="Proteomes" id="UP000663846">
    <property type="component" value="Unassembled WGS sequence"/>
</dbReference>
<keyword evidence="1" id="KW-0812">Transmembrane</keyword>
<keyword evidence="1" id="KW-1133">Transmembrane helix</keyword>
<accession>A0A8H2WMB8</accession>
<sequence length="174" mass="18160">MSLLCIAGAGALALSFGLLVCAMLVPSYISNLHITACIGTDVILHTVMKLVVECDLEAKIKALANVNNKAELKACVAVLVPILKASTNELLKIGANISIDADAKTSIATCIVSIITLLVKVYIVVHALLVNLNVCIGSILELIVKVCVHLTVGAFTLVKLNLIAKLLAHAGLQA</sequence>
<comment type="caution">
    <text evidence="2">The sequence shown here is derived from an EMBL/GenBank/DDBJ whole genome shotgun (WGS) entry which is preliminary data.</text>
</comment>
<evidence type="ECO:0000313" key="2">
    <source>
        <dbReference type="EMBL" id="CAE6386742.1"/>
    </source>
</evidence>
<feature type="transmembrane region" description="Helical" evidence="1">
    <location>
        <begin position="136"/>
        <end position="158"/>
    </location>
</feature>
<dbReference type="EMBL" id="CAJMWS010000263">
    <property type="protein sequence ID" value="CAE6386742.1"/>
    <property type="molecule type" value="Genomic_DNA"/>
</dbReference>